<dbReference type="OrthoDB" id="4244044at2"/>
<dbReference type="EMBL" id="RZYA01000003">
    <property type="protein sequence ID" value="RVU27182.1"/>
    <property type="molecule type" value="Genomic_DNA"/>
</dbReference>
<evidence type="ECO:0000313" key="2">
    <source>
        <dbReference type="EMBL" id="RVU27182.1"/>
    </source>
</evidence>
<feature type="transmembrane region" description="Helical" evidence="1">
    <location>
        <begin position="103"/>
        <end position="126"/>
    </location>
</feature>
<keyword evidence="3" id="KW-1185">Reference proteome</keyword>
<dbReference type="AlphaFoldDB" id="A0A3S2WKZ6"/>
<organism evidence="2 3">
    <name type="scientific">Streptomyces antnestii</name>
    <dbReference type="NCBI Taxonomy" id="2494256"/>
    <lineage>
        <taxon>Bacteria</taxon>
        <taxon>Bacillati</taxon>
        <taxon>Actinomycetota</taxon>
        <taxon>Actinomycetes</taxon>
        <taxon>Kitasatosporales</taxon>
        <taxon>Streptomycetaceae</taxon>
        <taxon>Streptomyces</taxon>
    </lineage>
</organism>
<reference evidence="2 3" key="1">
    <citation type="submission" date="2019-01" db="EMBL/GenBank/DDBJ databases">
        <title>Genome sequences of Streptomyces and Rhizobium isolates collected from root and soil.</title>
        <authorList>
            <person name="Chhettri S."/>
            <person name="Sevigny J.L."/>
            <person name="Sen A."/>
            <person name="Ennis N."/>
            <person name="Tisa L."/>
        </authorList>
    </citation>
    <scope>NUCLEOTIDE SEQUENCE [LARGE SCALE GENOMIC DNA]</scope>
    <source>
        <strain evidence="2 3">San01</strain>
    </source>
</reference>
<keyword evidence="1" id="KW-0812">Transmembrane</keyword>
<sequence length="141" mass="15066">MAKGRRRAIGGYSMLTLIGAGVMTWTVITGLARLDLLGEAVQVRIAECHQEGGGRAGSHSVCSGPPVGTKTHIVKLQYEGHQGAVVRAVRKPWGSYEPVETGFVAWGTWVLIPVLPLLGTVAAGALTVREIRRARRDAQRA</sequence>
<evidence type="ECO:0000313" key="3">
    <source>
        <dbReference type="Proteomes" id="UP000283128"/>
    </source>
</evidence>
<dbReference type="Proteomes" id="UP000283128">
    <property type="component" value="Unassembled WGS sequence"/>
</dbReference>
<protein>
    <submittedName>
        <fullName evidence="2">Uncharacterized protein</fullName>
    </submittedName>
</protein>
<accession>A0A3S2WKZ6</accession>
<comment type="caution">
    <text evidence="2">The sequence shown here is derived from an EMBL/GenBank/DDBJ whole genome shotgun (WGS) entry which is preliminary data.</text>
</comment>
<keyword evidence="1" id="KW-1133">Transmembrane helix</keyword>
<feature type="transmembrane region" description="Helical" evidence="1">
    <location>
        <begin position="12"/>
        <end position="32"/>
    </location>
</feature>
<keyword evidence="1" id="KW-0472">Membrane</keyword>
<proteinExistence type="predicted"/>
<name>A0A3S2WKZ6_9ACTN</name>
<gene>
    <name evidence="2" type="ORF">EOT10_08375</name>
</gene>
<evidence type="ECO:0000256" key="1">
    <source>
        <dbReference type="SAM" id="Phobius"/>
    </source>
</evidence>